<proteinExistence type="predicted"/>
<dbReference type="Gramene" id="KCW74706">
    <property type="protein sequence ID" value="KCW74706"/>
    <property type="gene ID" value="EUGRSUZ_E03432"/>
</dbReference>
<name>A0A059C927_EUCGR</name>
<sequence length="85" mass="10185">MDTQKKIKILLSFSFQQVLNKNLREVHVLELILKSYRKQKHKEKSESYLASMHPPRPSERITSKKENLRQRSGRKLQKMQTYGPF</sequence>
<organism evidence="2">
    <name type="scientific">Eucalyptus grandis</name>
    <name type="common">Flooded gum</name>
    <dbReference type="NCBI Taxonomy" id="71139"/>
    <lineage>
        <taxon>Eukaryota</taxon>
        <taxon>Viridiplantae</taxon>
        <taxon>Streptophyta</taxon>
        <taxon>Embryophyta</taxon>
        <taxon>Tracheophyta</taxon>
        <taxon>Spermatophyta</taxon>
        <taxon>Magnoliopsida</taxon>
        <taxon>eudicotyledons</taxon>
        <taxon>Gunneridae</taxon>
        <taxon>Pentapetalae</taxon>
        <taxon>rosids</taxon>
        <taxon>malvids</taxon>
        <taxon>Myrtales</taxon>
        <taxon>Myrtaceae</taxon>
        <taxon>Myrtoideae</taxon>
        <taxon>Eucalypteae</taxon>
        <taxon>Eucalyptus</taxon>
    </lineage>
</organism>
<dbReference type="EMBL" id="KK198757">
    <property type="protein sequence ID" value="KCW74706.1"/>
    <property type="molecule type" value="Genomic_DNA"/>
</dbReference>
<accession>A0A059C927</accession>
<reference evidence="2" key="1">
    <citation type="submission" date="2013-07" db="EMBL/GenBank/DDBJ databases">
        <title>The genome of Eucalyptus grandis.</title>
        <authorList>
            <person name="Schmutz J."/>
            <person name="Hayes R."/>
            <person name="Myburg A."/>
            <person name="Tuskan G."/>
            <person name="Grattapaglia D."/>
            <person name="Rokhsar D.S."/>
        </authorList>
    </citation>
    <scope>NUCLEOTIDE SEQUENCE</scope>
    <source>
        <tissue evidence="2">Leaf extractions</tissue>
    </source>
</reference>
<feature type="compositionally biased region" description="Basic and acidic residues" evidence="1">
    <location>
        <begin position="56"/>
        <end position="69"/>
    </location>
</feature>
<protein>
    <submittedName>
        <fullName evidence="2">Uncharacterized protein</fullName>
    </submittedName>
</protein>
<evidence type="ECO:0000256" key="1">
    <source>
        <dbReference type="SAM" id="MobiDB-lite"/>
    </source>
</evidence>
<dbReference type="InParanoid" id="A0A059C927"/>
<gene>
    <name evidence="2" type="ORF">EUGRSUZ_E03432</name>
</gene>
<evidence type="ECO:0000313" key="2">
    <source>
        <dbReference type="EMBL" id="KCW74706.1"/>
    </source>
</evidence>
<feature type="region of interest" description="Disordered" evidence="1">
    <location>
        <begin position="43"/>
        <end position="85"/>
    </location>
</feature>
<dbReference type="AlphaFoldDB" id="A0A059C927"/>